<dbReference type="Pfam" id="PF21549">
    <property type="entry name" value="PRDM2_PR"/>
    <property type="match status" value="1"/>
</dbReference>
<evidence type="ECO:0000259" key="11">
    <source>
        <dbReference type="PROSITE" id="PS50280"/>
    </source>
</evidence>
<keyword evidence="3" id="KW-0158">Chromosome</keyword>
<dbReference type="InterPro" id="IPR044417">
    <property type="entry name" value="PRDM7_9_PR-SET"/>
</dbReference>
<evidence type="ECO:0000313" key="12">
    <source>
        <dbReference type="Ensembl" id="ENSSPUP00000021920.1"/>
    </source>
</evidence>
<keyword evidence="6" id="KW-0949">S-adenosyl-L-methionine</keyword>
<evidence type="ECO:0000256" key="3">
    <source>
        <dbReference type="ARBA" id="ARBA00022454"/>
    </source>
</evidence>
<dbReference type="FunFam" id="2.170.270.10:FF:000031">
    <property type="entry name" value="probable histone-lysine N-methyltransferase PRDM7"/>
    <property type="match status" value="1"/>
</dbReference>
<keyword evidence="4" id="KW-0489">Methyltransferase</keyword>
<evidence type="ECO:0000256" key="8">
    <source>
        <dbReference type="ARBA" id="ARBA00023015"/>
    </source>
</evidence>
<dbReference type="GO" id="GO:0010844">
    <property type="term" value="F:recombination hotspot binding"/>
    <property type="evidence" value="ECO:0007669"/>
    <property type="project" value="TreeGrafter"/>
</dbReference>
<evidence type="ECO:0000256" key="4">
    <source>
        <dbReference type="ARBA" id="ARBA00022603"/>
    </source>
</evidence>
<dbReference type="CDD" id="cd19193">
    <property type="entry name" value="PR-SET_PRDM7_9"/>
    <property type="match status" value="1"/>
</dbReference>
<dbReference type="GO" id="GO:0005634">
    <property type="term" value="C:nucleus"/>
    <property type="evidence" value="ECO:0007669"/>
    <property type="project" value="UniProtKB-SubCell"/>
</dbReference>
<dbReference type="PANTHER" id="PTHR16515:SF10">
    <property type="entry name" value="HISTONE-LYSINE N-METHYLTRANSFERASE PRDM9-RELATED"/>
    <property type="match status" value="1"/>
</dbReference>
<dbReference type="Pfam" id="PF09514">
    <property type="entry name" value="SSXRD"/>
    <property type="match status" value="1"/>
</dbReference>
<dbReference type="SUPFAM" id="SSF82199">
    <property type="entry name" value="SET domain"/>
    <property type="match status" value="1"/>
</dbReference>
<accession>A0A8D0HM39</accession>
<evidence type="ECO:0000256" key="7">
    <source>
        <dbReference type="ARBA" id="ARBA00022853"/>
    </source>
</evidence>
<dbReference type="OMA" id="YSWEIRI"/>
<evidence type="ECO:0000256" key="9">
    <source>
        <dbReference type="ARBA" id="ARBA00023163"/>
    </source>
</evidence>
<keyword evidence="5" id="KW-0808">Transferase</keyword>
<keyword evidence="9" id="KW-0804">Transcription</keyword>
<feature type="domain" description="SET" evidence="11">
    <location>
        <begin position="88"/>
        <end position="202"/>
    </location>
</feature>
<dbReference type="Ensembl" id="ENSSPUT00000023357.1">
    <property type="protein sequence ID" value="ENSSPUP00000021920.1"/>
    <property type="gene ID" value="ENSSPUG00000016819.1"/>
</dbReference>
<dbReference type="GO" id="GO:0006355">
    <property type="term" value="P:regulation of DNA-templated transcription"/>
    <property type="evidence" value="ECO:0007669"/>
    <property type="project" value="InterPro"/>
</dbReference>
<evidence type="ECO:0000256" key="10">
    <source>
        <dbReference type="ARBA" id="ARBA00023242"/>
    </source>
</evidence>
<dbReference type="GO" id="GO:0032259">
    <property type="term" value="P:methylation"/>
    <property type="evidence" value="ECO:0007669"/>
    <property type="project" value="UniProtKB-KW"/>
</dbReference>
<dbReference type="GO" id="GO:0046975">
    <property type="term" value="F:histone H3K36 methyltransferase activity"/>
    <property type="evidence" value="ECO:0007669"/>
    <property type="project" value="TreeGrafter"/>
</dbReference>
<dbReference type="AlphaFoldDB" id="A0A8D0HM39"/>
<evidence type="ECO:0000256" key="1">
    <source>
        <dbReference type="ARBA" id="ARBA00004123"/>
    </source>
</evidence>
<evidence type="ECO:0000256" key="6">
    <source>
        <dbReference type="ARBA" id="ARBA00022691"/>
    </source>
</evidence>
<dbReference type="Proteomes" id="UP000694392">
    <property type="component" value="Unplaced"/>
</dbReference>
<organism evidence="12 13">
    <name type="scientific">Sphenodon punctatus</name>
    <name type="common">Tuatara</name>
    <name type="synonym">Hatteria punctata</name>
    <dbReference type="NCBI Taxonomy" id="8508"/>
    <lineage>
        <taxon>Eukaryota</taxon>
        <taxon>Metazoa</taxon>
        <taxon>Chordata</taxon>
        <taxon>Craniata</taxon>
        <taxon>Vertebrata</taxon>
        <taxon>Euteleostomi</taxon>
        <taxon>Lepidosauria</taxon>
        <taxon>Sphenodontia</taxon>
        <taxon>Sphenodontidae</taxon>
        <taxon>Sphenodon</taxon>
    </lineage>
</organism>
<dbReference type="InterPro" id="IPR050331">
    <property type="entry name" value="Zinc_finger"/>
</dbReference>
<dbReference type="GeneTree" id="ENSGT00940000158211"/>
<evidence type="ECO:0000313" key="13">
    <source>
        <dbReference type="Proteomes" id="UP000694392"/>
    </source>
</evidence>
<proteinExistence type="predicted"/>
<dbReference type="InterPro" id="IPR001214">
    <property type="entry name" value="SET_dom"/>
</dbReference>
<sequence>MFSSLDLPREAVCRTKQDNSQVSTYSLRKREKKVYVEINEPQDDDYLFCEDCLIFFIDECSVHGPVVFIKDAEAEIGQENRASLTLPPGMRIGLSSIPKAGRGVWNEAEILPTGIHFGPYEGIIEEEEEAANSGYSWLITKGRNCYVYIDGKDESNSNWMRYVNCARDEEEQNLVAFQYHGQIYYRTCKLILPHSELLVWYGEEYGKELGIKWGTRWKSKASLKETPADPSQAGPTCCPQVACASVCRCSAALSTRVQWSESLAPARKTHL</sequence>
<dbReference type="PROSITE" id="PS50280">
    <property type="entry name" value="SET"/>
    <property type="match status" value="1"/>
</dbReference>
<dbReference type="GO" id="GO:0010845">
    <property type="term" value="P:positive regulation of reciprocal meiotic recombination"/>
    <property type="evidence" value="ECO:0007669"/>
    <property type="project" value="TreeGrafter"/>
</dbReference>
<evidence type="ECO:0000256" key="5">
    <source>
        <dbReference type="ARBA" id="ARBA00022679"/>
    </source>
</evidence>
<evidence type="ECO:0000256" key="2">
    <source>
        <dbReference type="ARBA" id="ARBA00004286"/>
    </source>
</evidence>
<name>A0A8D0HM39_SPHPU</name>
<gene>
    <name evidence="12" type="primary">PRDM7</name>
</gene>
<reference evidence="12" key="2">
    <citation type="submission" date="2025-09" db="UniProtKB">
        <authorList>
            <consortium name="Ensembl"/>
        </authorList>
    </citation>
    <scope>IDENTIFICATION</scope>
</reference>
<comment type="subcellular location">
    <subcellularLocation>
        <location evidence="2">Chromosome</location>
    </subcellularLocation>
    <subcellularLocation>
        <location evidence="1">Nucleus</location>
    </subcellularLocation>
</comment>
<keyword evidence="7" id="KW-0156">Chromatin regulator</keyword>
<keyword evidence="8" id="KW-0805">Transcription regulation</keyword>
<dbReference type="InterPro" id="IPR019041">
    <property type="entry name" value="SSXRD_motif"/>
</dbReference>
<dbReference type="GO" id="GO:0042800">
    <property type="term" value="F:histone H3K4 methyltransferase activity"/>
    <property type="evidence" value="ECO:0007669"/>
    <property type="project" value="Ensembl"/>
</dbReference>
<keyword evidence="13" id="KW-1185">Reference proteome</keyword>
<reference evidence="12" key="1">
    <citation type="submission" date="2025-08" db="UniProtKB">
        <authorList>
            <consortium name="Ensembl"/>
        </authorList>
    </citation>
    <scope>IDENTIFICATION</scope>
</reference>
<protein>
    <submittedName>
        <fullName evidence="12">PR/SET domain 7</fullName>
    </submittedName>
</protein>
<dbReference type="PANTHER" id="PTHR16515">
    <property type="entry name" value="PR DOMAIN ZINC FINGER PROTEIN"/>
    <property type="match status" value="1"/>
</dbReference>
<keyword evidence="10" id="KW-0539">Nucleus</keyword>
<dbReference type="GO" id="GO:0005694">
    <property type="term" value="C:chromosome"/>
    <property type="evidence" value="ECO:0007669"/>
    <property type="project" value="UniProtKB-SubCell"/>
</dbReference>
<dbReference type="Gene3D" id="2.170.270.10">
    <property type="entry name" value="SET domain"/>
    <property type="match status" value="1"/>
</dbReference>
<dbReference type="InterPro" id="IPR046341">
    <property type="entry name" value="SET_dom_sf"/>
</dbReference>